<evidence type="ECO:0000313" key="1">
    <source>
        <dbReference type="EMBL" id="CAI9599913.1"/>
    </source>
</evidence>
<accession>A0ABN9FX68</accession>
<keyword evidence="2" id="KW-1185">Reference proteome</keyword>
<reference evidence="1" key="1">
    <citation type="submission" date="2023-05" db="EMBL/GenBank/DDBJ databases">
        <authorList>
            <person name="Stuckert A."/>
        </authorList>
    </citation>
    <scope>NUCLEOTIDE SEQUENCE</scope>
</reference>
<protein>
    <submittedName>
        <fullName evidence="1">Uncharacterized protein</fullName>
    </submittedName>
</protein>
<name>A0ABN9FX68_9NEOB</name>
<sequence>RCRSWPQLSITRSQPVITRRHPVIAEYCQTGERTVCKQYNSLPCQLLHTALYGIAELVESTHSTECETAHS</sequence>
<feature type="non-terminal residue" evidence="1">
    <location>
        <position position="1"/>
    </location>
</feature>
<comment type="caution">
    <text evidence="1">The sequence shown here is derived from an EMBL/GenBank/DDBJ whole genome shotgun (WGS) entry which is preliminary data.</text>
</comment>
<proteinExistence type="predicted"/>
<evidence type="ECO:0000313" key="2">
    <source>
        <dbReference type="Proteomes" id="UP001162483"/>
    </source>
</evidence>
<gene>
    <name evidence="1" type="ORF">SPARVUS_LOCUS12683247</name>
</gene>
<organism evidence="1 2">
    <name type="scientific">Staurois parvus</name>
    <dbReference type="NCBI Taxonomy" id="386267"/>
    <lineage>
        <taxon>Eukaryota</taxon>
        <taxon>Metazoa</taxon>
        <taxon>Chordata</taxon>
        <taxon>Craniata</taxon>
        <taxon>Vertebrata</taxon>
        <taxon>Euteleostomi</taxon>
        <taxon>Amphibia</taxon>
        <taxon>Batrachia</taxon>
        <taxon>Anura</taxon>
        <taxon>Neobatrachia</taxon>
        <taxon>Ranoidea</taxon>
        <taxon>Ranidae</taxon>
        <taxon>Staurois</taxon>
    </lineage>
</organism>
<dbReference type="EMBL" id="CATNWA010017370">
    <property type="protein sequence ID" value="CAI9599913.1"/>
    <property type="molecule type" value="Genomic_DNA"/>
</dbReference>
<dbReference type="Proteomes" id="UP001162483">
    <property type="component" value="Unassembled WGS sequence"/>
</dbReference>